<protein>
    <recommendedName>
        <fullName evidence="3">KilA-N DNA-binding domain-containing protein</fullName>
    </recommendedName>
</protein>
<gene>
    <name evidence="1" type="ORF">DT594_02555</name>
</gene>
<organism evidence="1 2">
    <name type="scientific">Halopseudomonas laoshanensis</name>
    <dbReference type="NCBI Taxonomy" id="2268758"/>
    <lineage>
        <taxon>Bacteria</taxon>
        <taxon>Pseudomonadati</taxon>
        <taxon>Pseudomonadota</taxon>
        <taxon>Gammaproteobacteria</taxon>
        <taxon>Pseudomonadales</taxon>
        <taxon>Pseudomonadaceae</taxon>
        <taxon>Halopseudomonas</taxon>
    </lineage>
</organism>
<reference evidence="1 2" key="1">
    <citation type="submission" date="2018-07" db="EMBL/GenBank/DDBJ databases">
        <title>Pseudomonas laoshanensis sp. nov., isolated from soil.</title>
        <authorList>
            <person name="Sun J."/>
            <person name="Yu L."/>
            <person name="Wang M."/>
            <person name="Zhang C."/>
        </authorList>
    </citation>
    <scope>NUCLEOTIDE SEQUENCE [LARGE SCALE GENOMIC DNA]</scope>
    <source>
        <strain evidence="1 2">Y22</strain>
    </source>
</reference>
<accession>A0A7V7GVN1</accession>
<comment type="caution">
    <text evidence="1">The sequence shown here is derived from an EMBL/GenBank/DDBJ whole genome shotgun (WGS) entry which is preliminary data.</text>
</comment>
<dbReference type="AlphaFoldDB" id="A0A7V7GVN1"/>
<dbReference type="RefSeq" id="WP_149331223.1">
    <property type="nucleotide sequence ID" value="NZ_QOVF01000001.1"/>
</dbReference>
<evidence type="ECO:0000313" key="2">
    <source>
        <dbReference type="Proteomes" id="UP000463138"/>
    </source>
</evidence>
<sequence>MDSAETVMSRVKPIAFAGVETLSFRQLDELNGLGKGSSFKLFKTHLPALKEDSDYFYVSGDAHPQLLAELKKSEQVYLGSVHLVLLSRAGYEKLQQLSKLVPTRKK</sequence>
<name>A0A7V7GVN1_9GAMM</name>
<keyword evidence="2" id="KW-1185">Reference proteome</keyword>
<dbReference type="Proteomes" id="UP000463138">
    <property type="component" value="Unassembled WGS sequence"/>
</dbReference>
<evidence type="ECO:0008006" key="3">
    <source>
        <dbReference type="Google" id="ProtNLM"/>
    </source>
</evidence>
<dbReference type="OrthoDB" id="6903337at2"/>
<evidence type="ECO:0000313" key="1">
    <source>
        <dbReference type="EMBL" id="KAA0696258.1"/>
    </source>
</evidence>
<proteinExistence type="predicted"/>
<dbReference type="EMBL" id="QOVF01000001">
    <property type="protein sequence ID" value="KAA0696258.1"/>
    <property type="molecule type" value="Genomic_DNA"/>
</dbReference>